<comment type="caution">
    <text evidence="1">The sequence shown here is derived from an EMBL/GenBank/DDBJ whole genome shotgun (WGS) entry which is preliminary data.</text>
</comment>
<proteinExistence type="predicted"/>
<organism evidence="1 2">
    <name type="scientific">Bradyrhizobium betae</name>
    <dbReference type="NCBI Taxonomy" id="244734"/>
    <lineage>
        <taxon>Bacteria</taxon>
        <taxon>Pseudomonadati</taxon>
        <taxon>Pseudomonadota</taxon>
        <taxon>Alphaproteobacteria</taxon>
        <taxon>Hyphomicrobiales</taxon>
        <taxon>Nitrobacteraceae</taxon>
        <taxon>Bradyrhizobium</taxon>
    </lineage>
</organism>
<keyword evidence="2" id="KW-1185">Reference proteome</keyword>
<dbReference type="AlphaFoldDB" id="A0A4Q1UM24"/>
<evidence type="ECO:0000313" key="1">
    <source>
        <dbReference type="EMBL" id="RXT36135.1"/>
    </source>
</evidence>
<dbReference type="EMBL" id="MZXW01000052">
    <property type="protein sequence ID" value="RXT36135.1"/>
    <property type="molecule type" value="Genomic_DNA"/>
</dbReference>
<accession>A0A4Q1UM24</accession>
<reference evidence="1 2" key="1">
    <citation type="submission" date="2017-03" db="EMBL/GenBank/DDBJ databases">
        <authorList>
            <person name="Safronova V.I."/>
            <person name="Sazanova A.L."/>
            <person name="Chirak E.R."/>
        </authorList>
    </citation>
    <scope>NUCLEOTIDE SEQUENCE [LARGE SCALE GENOMIC DNA]</scope>
    <source>
        <strain evidence="1 2">Opo-243</strain>
    </source>
</reference>
<gene>
    <name evidence="1" type="ORF">B5V03_34760</name>
</gene>
<sequence>MRRLAVYRLTIIVMGVFEKRRRIVQVLGSCAGRVRVFVIRRCQGFKVSRTIVVSYGSPGMFFHV</sequence>
<dbReference type="Proteomes" id="UP000290819">
    <property type="component" value="Unassembled WGS sequence"/>
</dbReference>
<protein>
    <submittedName>
        <fullName evidence="1">Uncharacterized protein</fullName>
    </submittedName>
</protein>
<name>A0A4Q1UM24_9BRAD</name>
<evidence type="ECO:0000313" key="2">
    <source>
        <dbReference type="Proteomes" id="UP000290819"/>
    </source>
</evidence>